<feature type="compositionally biased region" description="Basic and acidic residues" evidence="1">
    <location>
        <begin position="173"/>
        <end position="187"/>
    </location>
</feature>
<accession>A0ABW7HEU0</accession>
<reference evidence="2 3" key="1">
    <citation type="submission" date="2024-08" db="EMBL/GenBank/DDBJ databases">
        <authorList>
            <person name="Lu H."/>
        </authorList>
    </citation>
    <scope>NUCLEOTIDE SEQUENCE [LARGE SCALE GENOMIC DNA]</scope>
    <source>
        <strain evidence="2 3">BYS78W</strain>
    </source>
</reference>
<protein>
    <submittedName>
        <fullName evidence="2">Uncharacterized protein</fullName>
    </submittedName>
</protein>
<dbReference type="Proteomes" id="UP001606134">
    <property type="component" value="Unassembled WGS sequence"/>
</dbReference>
<gene>
    <name evidence="2" type="ORF">ACG04R_16500</name>
</gene>
<dbReference type="EMBL" id="JBIGIC010000008">
    <property type="protein sequence ID" value="MFG6488289.1"/>
    <property type="molecule type" value="Genomic_DNA"/>
</dbReference>
<sequence length="211" mass="22947">MPTISSELDRLAADVMAVLAATRPPRNYAAAAPALYERFAVKVTPDNLRAWHVRRVAVDLSDRTPADIRCDIDDYAEAIRLWREERRTWATISRLLMDGFAFDASEQRLRGWWHRRETRATKIAASSAAVGTGVASMVAGLPPAPAPQTQPGITASSPPPIFPVSRALPGENDAQRRIREARERRAAETGIQDALLDRLAAGSVTAGSAAP</sequence>
<organism evidence="2 3">
    <name type="scientific">Pelomonas candidula</name>
    <dbReference type="NCBI Taxonomy" id="3299025"/>
    <lineage>
        <taxon>Bacteria</taxon>
        <taxon>Pseudomonadati</taxon>
        <taxon>Pseudomonadota</taxon>
        <taxon>Betaproteobacteria</taxon>
        <taxon>Burkholderiales</taxon>
        <taxon>Sphaerotilaceae</taxon>
        <taxon>Roseateles</taxon>
    </lineage>
</organism>
<evidence type="ECO:0000313" key="2">
    <source>
        <dbReference type="EMBL" id="MFG6488289.1"/>
    </source>
</evidence>
<name>A0ABW7HEU0_9BURK</name>
<proteinExistence type="predicted"/>
<keyword evidence="3" id="KW-1185">Reference proteome</keyword>
<feature type="region of interest" description="Disordered" evidence="1">
    <location>
        <begin position="141"/>
        <end position="190"/>
    </location>
</feature>
<evidence type="ECO:0000313" key="3">
    <source>
        <dbReference type="Proteomes" id="UP001606134"/>
    </source>
</evidence>
<evidence type="ECO:0000256" key="1">
    <source>
        <dbReference type="SAM" id="MobiDB-lite"/>
    </source>
</evidence>
<comment type="caution">
    <text evidence="2">The sequence shown here is derived from an EMBL/GenBank/DDBJ whole genome shotgun (WGS) entry which is preliminary data.</text>
</comment>
<dbReference type="RefSeq" id="WP_394412891.1">
    <property type="nucleotide sequence ID" value="NZ_JBIGIC010000008.1"/>
</dbReference>